<comment type="caution">
    <text evidence="1">The sequence shown here is derived from an EMBL/GenBank/DDBJ whole genome shotgun (WGS) entry which is preliminary data.</text>
</comment>
<name>A0ACB7ZZP0_9AGAM</name>
<evidence type="ECO:0000313" key="1">
    <source>
        <dbReference type="EMBL" id="KAH7906342.1"/>
    </source>
</evidence>
<accession>A0ACB7ZZP0</accession>
<sequence>MSFLTSGDGILTMNLWPLAEKDRLLKIASPTRSWEIFPTNIESMVEWAEVIKDTNVRSKYRNKIVVYKELSNGVGNIVYPVSVRLNGYIRNIDVGRLGDWDGKPENVHAASQTISLESNGCAEAWNSTLECLNLMAYFMSRTMNIPLEREKPFFRNLVLQRKVFYRSKREEAVTVPRSDDPNGLLQFLPNEWDLNEDLPIGQQLNDGSIKRYNRILLSTGDFVEVCASFDIVISRQSTFPRTSLKLFLCMSQILSIIRAPLSLEMKDSRGIKRNAGDAMIDAAPVIKKRPNEMVFSKTGHVVE</sequence>
<protein>
    <submittedName>
        <fullName evidence="1">Uncharacterized protein</fullName>
    </submittedName>
</protein>
<dbReference type="EMBL" id="MU268033">
    <property type="protein sequence ID" value="KAH7906342.1"/>
    <property type="molecule type" value="Genomic_DNA"/>
</dbReference>
<reference evidence="1" key="1">
    <citation type="journal article" date="2021" name="New Phytol.">
        <title>Evolutionary innovations through gain and loss of genes in the ectomycorrhizal Boletales.</title>
        <authorList>
            <person name="Wu G."/>
            <person name="Miyauchi S."/>
            <person name="Morin E."/>
            <person name="Kuo A."/>
            <person name="Drula E."/>
            <person name="Varga T."/>
            <person name="Kohler A."/>
            <person name="Feng B."/>
            <person name="Cao Y."/>
            <person name="Lipzen A."/>
            <person name="Daum C."/>
            <person name="Hundley H."/>
            <person name="Pangilinan J."/>
            <person name="Johnson J."/>
            <person name="Barry K."/>
            <person name="LaButti K."/>
            <person name="Ng V."/>
            <person name="Ahrendt S."/>
            <person name="Min B."/>
            <person name="Choi I.G."/>
            <person name="Park H."/>
            <person name="Plett J.M."/>
            <person name="Magnuson J."/>
            <person name="Spatafora J.W."/>
            <person name="Nagy L.G."/>
            <person name="Henrissat B."/>
            <person name="Grigoriev I.V."/>
            <person name="Yang Z.L."/>
            <person name="Xu J."/>
            <person name="Martin F.M."/>
        </authorList>
    </citation>
    <scope>NUCLEOTIDE SEQUENCE</scope>
    <source>
        <strain evidence="1">ATCC 28755</strain>
    </source>
</reference>
<keyword evidence="2" id="KW-1185">Reference proteome</keyword>
<evidence type="ECO:0000313" key="2">
    <source>
        <dbReference type="Proteomes" id="UP000790377"/>
    </source>
</evidence>
<proteinExistence type="predicted"/>
<organism evidence="1 2">
    <name type="scientific">Hygrophoropsis aurantiaca</name>
    <dbReference type="NCBI Taxonomy" id="72124"/>
    <lineage>
        <taxon>Eukaryota</taxon>
        <taxon>Fungi</taxon>
        <taxon>Dikarya</taxon>
        <taxon>Basidiomycota</taxon>
        <taxon>Agaricomycotina</taxon>
        <taxon>Agaricomycetes</taxon>
        <taxon>Agaricomycetidae</taxon>
        <taxon>Boletales</taxon>
        <taxon>Coniophorineae</taxon>
        <taxon>Hygrophoropsidaceae</taxon>
        <taxon>Hygrophoropsis</taxon>
    </lineage>
</organism>
<gene>
    <name evidence="1" type="ORF">BJ138DRAFT_1117661</name>
</gene>
<dbReference type="Proteomes" id="UP000790377">
    <property type="component" value="Unassembled WGS sequence"/>
</dbReference>